<evidence type="ECO:0000256" key="4">
    <source>
        <dbReference type="ARBA" id="ARBA00023136"/>
    </source>
</evidence>
<reference evidence="7 8" key="1">
    <citation type="submission" date="2014-01" db="EMBL/GenBank/DDBJ databases">
        <title>Genome sequence determination for a cystic fibrosis isolate, Inquilinus limosus.</title>
        <authorList>
            <person name="Pino M."/>
            <person name="Di Conza J."/>
            <person name="Gutkind G."/>
        </authorList>
    </citation>
    <scope>NUCLEOTIDE SEQUENCE [LARGE SCALE GENOMIC DNA]</scope>
    <source>
        <strain evidence="7 8">MP06</strain>
    </source>
</reference>
<comment type="similarity">
    <text evidence="2">Belongs to the MipA/OmpV family.</text>
</comment>
<dbReference type="GO" id="GO:0009279">
    <property type="term" value="C:cell outer membrane"/>
    <property type="evidence" value="ECO:0007669"/>
    <property type="project" value="UniProtKB-SubCell"/>
</dbReference>
<feature type="signal peptide" evidence="6">
    <location>
        <begin position="1"/>
        <end position="26"/>
    </location>
</feature>
<keyword evidence="5" id="KW-0998">Cell outer membrane</keyword>
<evidence type="ECO:0008006" key="9">
    <source>
        <dbReference type="Google" id="ProtNLM"/>
    </source>
</evidence>
<comment type="subcellular location">
    <subcellularLocation>
        <location evidence="1">Cell outer membrane</location>
    </subcellularLocation>
</comment>
<evidence type="ECO:0000256" key="3">
    <source>
        <dbReference type="ARBA" id="ARBA00022729"/>
    </source>
</evidence>
<dbReference type="Pfam" id="PF06629">
    <property type="entry name" value="MipA"/>
    <property type="match status" value="1"/>
</dbReference>
<dbReference type="EMBL" id="JANX01000142">
    <property type="protein sequence ID" value="KGM33863.1"/>
    <property type="molecule type" value="Genomic_DNA"/>
</dbReference>
<keyword evidence="4" id="KW-0472">Membrane</keyword>
<protein>
    <recommendedName>
        <fullName evidence="9">MltA-interacting MipA family protein</fullName>
    </recommendedName>
</protein>
<evidence type="ECO:0000313" key="8">
    <source>
        <dbReference type="Proteomes" id="UP000029995"/>
    </source>
</evidence>
<evidence type="ECO:0000313" key="7">
    <source>
        <dbReference type="EMBL" id="KGM33863.1"/>
    </source>
</evidence>
<name>A0A0A0D7U6_9PROT</name>
<proteinExistence type="inferred from homology"/>
<sequence>MMSRSARALPAAALLAFGLPQGSAGAEPDAGLAGSSFIVGLGAGAGFAPTYEGSKRYEFVPVPAVSLSWNDTLVIDNTTARVTVIRTPWLQAGPLAAWRPGRQQDDDHRLKGLGDIDDAFDLGAFARIGFGGWSASVSARQDVIDRGGALVNLETGYQLPLSETFSLSVGADATWASDDYMSANFGVTRHQARRSKYDAFDAGAGFKNAGLSLGASYALSERWSLNAVTGYERLLGDAARSPIVKRDGTADQAYGFVTVTYRFGL</sequence>
<gene>
    <name evidence="7" type="ORF">P409_13530</name>
</gene>
<accession>A0A0A0D7U6</accession>
<evidence type="ECO:0000256" key="1">
    <source>
        <dbReference type="ARBA" id="ARBA00004442"/>
    </source>
</evidence>
<dbReference type="Proteomes" id="UP000029995">
    <property type="component" value="Unassembled WGS sequence"/>
</dbReference>
<evidence type="ECO:0000256" key="6">
    <source>
        <dbReference type="SAM" id="SignalP"/>
    </source>
</evidence>
<organism evidence="7 8">
    <name type="scientific">Inquilinus limosus MP06</name>
    <dbReference type="NCBI Taxonomy" id="1398085"/>
    <lineage>
        <taxon>Bacteria</taxon>
        <taxon>Pseudomonadati</taxon>
        <taxon>Pseudomonadota</taxon>
        <taxon>Alphaproteobacteria</taxon>
        <taxon>Rhodospirillales</taxon>
        <taxon>Rhodospirillaceae</taxon>
        <taxon>Inquilinus</taxon>
    </lineage>
</organism>
<feature type="chain" id="PRO_5001968396" description="MltA-interacting MipA family protein" evidence="6">
    <location>
        <begin position="27"/>
        <end position="265"/>
    </location>
</feature>
<dbReference type="OrthoDB" id="5462484at2"/>
<dbReference type="PANTHER" id="PTHR38776:SF1">
    <property type="entry name" value="MLTA-INTERACTING PROTEIN-RELATED"/>
    <property type="match status" value="1"/>
</dbReference>
<dbReference type="PANTHER" id="PTHR38776">
    <property type="entry name" value="MLTA-INTERACTING PROTEIN-RELATED"/>
    <property type="match status" value="1"/>
</dbReference>
<evidence type="ECO:0000256" key="2">
    <source>
        <dbReference type="ARBA" id="ARBA00005722"/>
    </source>
</evidence>
<keyword evidence="3 6" id="KW-0732">Signal</keyword>
<comment type="caution">
    <text evidence="7">The sequence shown here is derived from an EMBL/GenBank/DDBJ whole genome shotgun (WGS) entry which is preliminary data.</text>
</comment>
<dbReference type="AlphaFoldDB" id="A0A0A0D7U6"/>
<evidence type="ECO:0000256" key="5">
    <source>
        <dbReference type="ARBA" id="ARBA00023237"/>
    </source>
</evidence>
<dbReference type="InterPro" id="IPR010583">
    <property type="entry name" value="MipA"/>
</dbReference>